<keyword evidence="7" id="KW-0443">Lipid metabolism</keyword>
<evidence type="ECO:0000256" key="5">
    <source>
        <dbReference type="ARBA" id="ARBA00023002"/>
    </source>
</evidence>
<dbReference type="PATRIC" id="fig|1705561.3.peg.5506"/>
<dbReference type="EMBL" id="LITU01000081">
    <property type="protein sequence ID" value="KOY13239.1"/>
    <property type="molecule type" value="Genomic_DNA"/>
</dbReference>
<sequence>MNMNERIAVWNEEAQNCTCGHDHRLVQMQVYLEHGAIQRLPGHLSEQGYRHVTIVYDRYTGSAAGYEVVNKLRQTGVHVDEISMPENKAGHVVADEVGIVQVLLGVKLGSQAIIAVGSGTIHDLVRLVCSKMNKPFLSVPTAASVDGFTSAGAPLIVSGVKQTFQAVPPEAIFADIDILEQAPQEMNAAGFGDMLGKYTSLADWVVSRDLGGEPFCPVAYRMTEEALTTCVQHVQGIAEGRADGVTVLMDALIASGISMLIIDHSRPASGGEHHLSHRWEMDLMEAGHKPVLHGAKVGVACALLTVKYKDLAQKSNESVFRVYNNLPNASQLTDWLEQVGGPTTTEQLGVSMEMVEHALTTAHLLRDRYTGLKYINEILNAGSK</sequence>
<dbReference type="PANTHER" id="PTHR43616">
    <property type="entry name" value="GLYCEROL DEHYDROGENASE"/>
    <property type="match status" value="1"/>
</dbReference>
<dbReference type="Gene3D" id="3.40.50.1970">
    <property type="match status" value="1"/>
</dbReference>
<dbReference type="Proteomes" id="UP000037688">
    <property type="component" value="Unassembled WGS sequence"/>
</dbReference>
<evidence type="ECO:0000256" key="2">
    <source>
        <dbReference type="ARBA" id="ARBA00022516"/>
    </source>
</evidence>
<accession>A0A0M9BJJ3</accession>
<evidence type="ECO:0000256" key="9">
    <source>
        <dbReference type="ARBA" id="ARBA00023264"/>
    </source>
</evidence>
<keyword evidence="5" id="KW-0560">Oxidoreductase</keyword>
<dbReference type="InterPro" id="IPR032837">
    <property type="entry name" value="G1PDH"/>
</dbReference>
<dbReference type="CDD" id="cd08175">
    <property type="entry name" value="G1PDH"/>
    <property type="match status" value="1"/>
</dbReference>
<evidence type="ECO:0000256" key="4">
    <source>
        <dbReference type="ARBA" id="ARBA00022857"/>
    </source>
</evidence>
<keyword evidence="3" id="KW-0479">Metal-binding</keyword>
<keyword evidence="4" id="KW-0521">NADP</keyword>
<organism evidence="10 11">
    <name type="scientific">Paenibacillus xylanivorans</name>
    <dbReference type="NCBI Taxonomy" id="1705561"/>
    <lineage>
        <taxon>Bacteria</taxon>
        <taxon>Bacillati</taxon>
        <taxon>Bacillota</taxon>
        <taxon>Bacilli</taxon>
        <taxon>Bacillales</taxon>
        <taxon>Paenibacillaceae</taxon>
        <taxon>Paenibacillus</taxon>
    </lineage>
</organism>
<dbReference type="Gene3D" id="1.20.1090.10">
    <property type="entry name" value="Dehydroquinate synthase-like - alpha domain"/>
    <property type="match status" value="1"/>
</dbReference>
<evidence type="ECO:0000256" key="3">
    <source>
        <dbReference type="ARBA" id="ARBA00022723"/>
    </source>
</evidence>
<dbReference type="SUPFAM" id="SSF56796">
    <property type="entry name" value="Dehydroquinate synthase-like"/>
    <property type="match status" value="1"/>
</dbReference>
<dbReference type="OrthoDB" id="9763580at2"/>
<evidence type="ECO:0000256" key="8">
    <source>
        <dbReference type="ARBA" id="ARBA00023209"/>
    </source>
</evidence>
<comment type="caution">
    <text evidence="10">The sequence shown here is derived from an EMBL/GenBank/DDBJ whole genome shotgun (WGS) entry which is preliminary data.</text>
</comment>
<evidence type="ECO:0000313" key="10">
    <source>
        <dbReference type="EMBL" id="KOY13239.1"/>
    </source>
</evidence>
<dbReference type="PANTHER" id="PTHR43616:SF5">
    <property type="entry name" value="GLYCEROL DEHYDROGENASE 1"/>
    <property type="match status" value="1"/>
</dbReference>
<evidence type="ECO:0000313" key="11">
    <source>
        <dbReference type="Proteomes" id="UP000037688"/>
    </source>
</evidence>
<dbReference type="AlphaFoldDB" id="A0A0M9BJJ3"/>
<keyword evidence="1" id="KW-0963">Cytoplasm</keyword>
<keyword evidence="6" id="KW-0520">NAD</keyword>
<evidence type="ECO:0000256" key="6">
    <source>
        <dbReference type="ARBA" id="ARBA00023027"/>
    </source>
</evidence>
<keyword evidence="8" id="KW-0594">Phospholipid biosynthesis</keyword>
<dbReference type="Pfam" id="PF13685">
    <property type="entry name" value="Fe-ADH_2"/>
    <property type="match status" value="1"/>
</dbReference>
<protein>
    <submittedName>
        <fullName evidence="10">Glycerol-1-phosphate dehydrogenase</fullName>
    </submittedName>
</protein>
<gene>
    <name evidence="10" type="ORF">AMS66_26200</name>
</gene>
<dbReference type="RefSeq" id="WP_053783590.1">
    <property type="nucleotide sequence ID" value="NZ_LITU01000081.1"/>
</dbReference>
<keyword evidence="2" id="KW-0444">Lipid biosynthesis</keyword>
<keyword evidence="9" id="KW-1208">Phospholipid metabolism</keyword>
<evidence type="ECO:0000256" key="7">
    <source>
        <dbReference type="ARBA" id="ARBA00023098"/>
    </source>
</evidence>
<dbReference type="GO" id="GO:0046872">
    <property type="term" value="F:metal ion binding"/>
    <property type="evidence" value="ECO:0007669"/>
    <property type="project" value="UniProtKB-KW"/>
</dbReference>
<proteinExistence type="predicted"/>
<dbReference type="GO" id="GO:0008654">
    <property type="term" value="P:phospholipid biosynthetic process"/>
    <property type="evidence" value="ECO:0007669"/>
    <property type="project" value="UniProtKB-KW"/>
</dbReference>
<keyword evidence="11" id="KW-1185">Reference proteome</keyword>
<evidence type="ECO:0000256" key="1">
    <source>
        <dbReference type="ARBA" id="ARBA00022490"/>
    </source>
</evidence>
<reference evidence="10 11" key="1">
    <citation type="submission" date="2015-08" db="EMBL/GenBank/DDBJ databases">
        <title>Draft genome sequence of cellulolytic and xylanolytic Paenibacillus sp. A59, isolated from a decaying forest soil from Patagonia, Argentina.</title>
        <authorList>
            <person name="Ghio S."/>
            <person name="Caceres A.M."/>
            <person name="Talia P."/>
            <person name="Grasso D."/>
            <person name="Campos E."/>
        </authorList>
    </citation>
    <scope>NUCLEOTIDE SEQUENCE [LARGE SCALE GENOMIC DNA]</scope>
    <source>
        <strain evidence="10 11">A59</strain>
    </source>
</reference>
<name>A0A0M9BJJ3_9BACL</name>
<dbReference type="GO" id="GO:0016614">
    <property type="term" value="F:oxidoreductase activity, acting on CH-OH group of donors"/>
    <property type="evidence" value="ECO:0007669"/>
    <property type="project" value="InterPro"/>
</dbReference>
<dbReference type="InterPro" id="IPR016205">
    <property type="entry name" value="Glycerol_DH"/>
</dbReference>